<sequence>MAPTAANVNKRGHPPSGQTLGARKYSRASPLWTPALPLAEAKGAEHEPGHTYFTLGHCTTTTDSLRFPYRSIQLQVCKPFQQELYPGNGAVFVDV</sequence>
<gene>
    <name evidence="2" type="ORF">ZHAS_00004428</name>
</gene>
<dbReference type="EMBL" id="KE524840">
    <property type="protein sequence ID" value="KFB37215.1"/>
    <property type="molecule type" value="Genomic_DNA"/>
</dbReference>
<proteinExistence type="predicted"/>
<dbReference type="Proteomes" id="UP000030765">
    <property type="component" value="Unassembled WGS sequence"/>
</dbReference>
<evidence type="ECO:0000256" key="1">
    <source>
        <dbReference type="SAM" id="MobiDB-lite"/>
    </source>
</evidence>
<evidence type="ECO:0000313" key="3">
    <source>
        <dbReference type="EnsemblMetazoa" id="ASIC004428-PA"/>
    </source>
</evidence>
<dbReference type="AlphaFoldDB" id="A0A084VGX1"/>
<keyword evidence="4" id="KW-1185">Reference proteome</keyword>
<protein>
    <submittedName>
        <fullName evidence="2 3">Uncharacterized protein</fullName>
    </submittedName>
</protein>
<dbReference type="EMBL" id="ATLV01013105">
    <property type="status" value="NOT_ANNOTATED_CDS"/>
    <property type="molecule type" value="Genomic_DNA"/>
</dbReference>
<organism evidence="2">
    <name type="scientific">Anopheles sinensis</name>
    <name type="common">Mosquito</name>
    <dbReference type="NCBI Taxonomy" id="74873"/>
    <lineage>
        <taxon>Eukaryota</taxon>
        <taxon>Metazoa</taxon>
        <taxon>Ecdysozoa</taxon>
        <taxon>Arthropoda</taxon>
        <taxon>Hexapoda</taxon>
        <taxon>Insecta</taxon>
        <taxon>Pterygota</taxon>
        <taxon>Neoptera</taxon>
        <taxon>Endopterygota</taxon>
        <taxon>Diptera</taxon>
        <taxon>Nematocera</taxon>
        <taxon>Culicoidea</taxon>
        <taxon>Culicidae</taxon>
        <taxon>Anophelinae</taxon>
        <taxon>Anopheles</taxon>
    </lineage>
</organism>
<accession>A0A084VGX1</accession>
<reference evidence="3" key="2">
    <citation type="submission" date="2020-05" db="UniProtKB">
        <authorList>
            <consortium name="EnsemblMetazoa"/>
        </authorList>
    </citation>
    <scope>IDENTIFICATION</scope>
</reference>
<reference evidence="2 4" key="1">
    <citation type="journal article" date="2014" name="BMC Genomics">
        <title>Genome sequence of Anopheles sinensis provides insight into genetics basis of mosquito competence for malaria parasites.</title>
        <authorList>
            <person name="Zhou D."/>
            <person name="Zhang D."/>
            <person name="Ding G."/>
            <person name="Shi L."/>
            <person name="Hou Q."/>
            <person name="Ye Y."/>
            <person name="Xu Y."/>
            <person name="Zhou H."/>
            <person name="Xiong C."/>
            <person name="Li S."/>
            <person name="Yu J."/>
            <person name="Hong S."/>
            <person name="Yu X."/>
            <person name="Zou P."/>
            <person name="Chen C."/>
            <person name="Chang X."/>
            <person name="Wang W."/>
            <person name="Lv Y."/>
            <person name="Sun Y."/>
            <person name="Ma L."/>
            <person name="Shen B."/>
            <person name="Zhu C."/>
        </authorList>
    </citation>
    <scope>NUCLEOTIDE SEQUENCE [LARGE SCALE GENOMIC DNA]</scope>
</reference>
<evidence type="ECO:0000313" key="2">
    <source>
        <dbReference type="EMBL" id="KFB37215.1"/>
    </source>
</evidence>
<evidence type="ECO:0000313" key="4">
    <source>
        <dbReference type="Proteomes" id="UP000030765"/>
    </source>
</evidence>
<feature type="region of interest" description="Disordered" evidence="1">
    <location>
        <begin position="1"/>
        <end position="25"/>
    </location>
</feature>
<dbReference type="VEuPathDB" id="VectorBase:ASIC004428"/>
<name>A0A084VGX1_ANOSI</name>
<dbReference type="EnsemblMetazoa" id="ASIC004428-RA">
    <property type="protein sequence ID" value="ASIC004428-PA"/>
    <property type="gene ID" value="ASIC004428"/>
</dbReference>